<keyword evidence="12" id="KW-1185">Reference proteome</keyword>
<evidence type="ECO:0000256" key="3">
    <source>
        <dbReference type="ARBA" id="ARBA00022598"/>
    </source>
</evidence>
<feature type="binding site" evidence="7">
    <location>
        <position position="398"/>
    </location>
    <ligand>
        <name>ATP</name>
        <dbReference type="ChEBI" id="CHEBI:30616"/>
    </ligand>
</feature>
<dbReference type="HAMAP" id="MF_02090">
    <property type="entry name" value="NadE_glutamine_dep"/>
    <property type="match status" value="1"/>
</dbReference>
<comment type="similarity">
    <text evidence="9">Belongs to the NAD synthetase family.</text>
</comment>
<dbReference type="RefSeq" id="WP_094853406.1">
    <property type="nucleotide sequence ID" value="NZ_NEVM01000002.1"/>
</dbReference>
<dbReference type="InterPro" id="IPR022310">
    <property type="entry name" value="NAD/GMP_synthase"/>
</dbReference>
<dbReference type="FunFam" id="3.40.50.620:FF:000106">
    <property type="entry name" value="Glutamine-dependent NAD(+) synthetase"/>
    <property type="match status" value="1"/>
</dbReference>
<evidence type="ECO:0000256" key="5">
    <source>
        <dbReference type="ARBA" id="ARBA00022840"/>
    </source>
</evidence>
<evidence type="ECO:0000256" key="8">
    <source>
        <dbReference type="PIRNR" id="PIRNR006630"/>
    </source>
</evidence>
<dbReference type="GO" id="GO:0003952">
    <property type="term" value="F:NAD+ synthase (glutamine-hydrolyzing) activity"/>
    <property type="evidence" value="ECO:0007669"/>
    <property type="project" value="UniProtKB-UniRule"/>
</dbReference>
<dbReference type="CDD" id="cd00553">
    <property type="entry name" value="NAD_synthase"/>
    <property type="match status" value="1"/>
</dbReference>
<dbReference type="GO" id="GO:0005737">
    <property type="term" value="C:cytoplasm"/>
    <property type="evidence" value="ECO:0007669"/>
    <property type="project" value="InterPro"/>
</dbReference>
<dbReference type="GO" id="GO:0009435">
    <property type="term" value="P:NAD+ biosynthetic process"/>
    <property type="evidence" value="ECO:0007669"/>
    <property type="project" value="UniProtKB-UniRule"/>
</dbReference>
<dbReference type="CDD" id="cd07570">
    <property type="entry name" value="GAT_Gln-NAD-synth"/>
    <property type="match status" value="1"/>
</dbReference>
<evidence type="ECO:0000256" key="1">
    <source>
        <dbReference type="ARBA" id="ARBA00005188"/>
    </source>
</evidence>
<dbReference type="PIRSF" id="PIRSF006630">
    <property type="entry name" value="NADS_GAT"/>
    <property type="match status" value="1"/>
</dbReference>
<dbReference type="PROSITE" id="PS50263">
    <property type="entry name" value="CN_HYDROLASE"/>
    <property type="match status" value="1"/>
</dbReference>
<feature type="active site" description="Nucleophile; for glutaminase activity" evidence="7">
    <location>
        <position position="150"/>
    </location>
</feature>
<feature type="domain" description="CN hydrolase" evidence="10">
    <location>
        <begin position="4"/>
        <end position="246"/>
    </location>
</feature>
<evidence type="ECO:0000256" key="9">
    <source>
        <dbReference type="RuleBase" id="RU003811"/>
    </source>
</evidence>
<gene>
    <name evidence="7" type="primary">nadE</name>
    <name evidence="11" type="ORF">CAL29_12875</name>
</gene>
<dbReference type="PANTHER" id="PTHR23090:SF9">
    <property type="entry name" value="GLUTAMINE-DEPENDENT NAD(+) SYNTHETASE"/>
    <property type="match status" value="1"/>
</dbReference>
<evidence type="ECO:0000256" key="7">
    <source>
        <dbReference type="HAMAP-Rule" id="MF_02090"/>
    </source>
</evidence>
<dbReference type="NCBIfam" id="TIGR00552">
    <property type="entry name" value="nadE"/>
    <property type="match status" value="1"/>
</dbReference>
<dbReference type="InterPro" id="IPR014445">
    <property type="entry name" value="Gln-dep_NAD_synthase"/>
</dbReference>
<comment type="similarity">
    <text evidence="2 7 8">In the C-terminal section; belongs to the NAD synthetase family.</text>
</comment>
<organism evidence="11 12">
    <name type="scientific">Bordetella genomosp. 10</name>
    <dbReference type="NCBI Taxonomy" id="1416804"/>
    <lineage>
        <taxon>Bacteria</taxon>
        <taxon>Pseudomonadati</taxon>
        <taxon>Pseudomonadota</taxon>
        <taxon>Betaproteobacteria</taxon>
        <taxon>Burkholderiales</taxon>
        <taxon>Alcaligenaceae</taxon>
        <taxon>Bordetella</taxon>
    </lineage>
</organism>
<sequence>MSTARVAIAQINACVGDLSGNVQRVLAAARQAHGQGADILLTPELVLTGYPPEDLLLRPQFVQAQLRELDGLRRELAQFKGLRVVVGHVDGEGRSLYNAASVFLEGETLGTYRKRELPNYSVFDEQRYFKADGAPLIFEVAGVTFGVVICEDMWFDRAPAAARQAGAQVLLVPNASPYNTGKQDDRLRVARECVRVGDCAVVYANMVGGQDELVFDGASFAMDRAGQVTARLPDFAEDVQSVLVDAQGNVRPATPQAAVAVPEPEAQVWQALVVGVRDYLGKNRFPGAIIGLSGGIDSAVVLAVAVDALGAENVRAVMMPSRYTADISQIDAEDMAKRLGVQYDVITIGSVVDSFEAMLAPHFAGLPVDATEENIQARVRGTLLMALSNKTGRLVLTTGNKSEMTTGYCTLYGDMAGGFAVIKDVPKTLVYRLAVWRNRQREIIPERIITRPPSAELREDQKDQDSLPPYDILDGIVERYMERNESAAEIVAAGFPREAVEQVVRLIRINEYKRRQAPPGPRITPRAFGRDWRYPVTNGFRETV</sequence>
<feature type="binding site" evidence="7">
    <location>
        <position position="120"/>
    </location>
    <ligand>
        <name>L-glutamine</name>
        <dbReference type="ChEBI" id="CHEBI:58359"/>
    </ligand>
</feature>
<feature type="binding site" evidence="7">
    <location>
        <position position="513"/>
    </location>
    <ligand>
        <name>deamido-NAD(+)</name>
        <dbReference type="ChEBI" id="CHEBI:58437"/>
        <note>ligand shared between two neighboring subunits</note>
    </ligand>
</feature>
<dbReference type="UniPathway" id="UPA00253">
    <property type="reaction ID" value="UER00334"/>
</dbReference>
<evidence type="ECO:0000256" key="4">
    <source>
        <dbReference type="ARBA" id="ARBA00022741"/>
    </source>
</evidence>
<dbReference type="InterPro" id="IPR014729">
    <property type="entry name" value="Rossmann-like_a/b/a_fold"/>
</dbReference>
<comment type="caution">
    <text evidence="11">The sequence shown here is derived from an EMBL/GenBank/DDBJ whole genome shotgun (WGS) entry which is preliminary data.</text>
</comment>
<comment type="function">
    <text evidence="7">Catalyzes the ATP-dependent amidation of deamido-NAD to form NAD. Uses L-glutamine as a nitrogen source.</text>
</comment>
<evidence type="ECO:0000259" key="10">
    <source>
        <dbReference type="PROSITE" id="PS50263"/>
    </source>
</evidence>
<dbReference type="PANTHER" id="PTHR23090">
    <property type="entry name" value="NH 3 /GLUTAMINE-DEPENDENT NAD + SYNTHETASE"/>
    <property type="match status" value="1"/>
</dbReference>
<evidence type="ECO:0000256" key="2">
    <source>
        <dbReference type="ARBA" id="ARBA00007145"/>
    </source>
</evidence>
<proteinExistence type="inferred from homology"/>
<dbReference type="SUPFAM" id="SSF56317">
    <property type="entry name" value="Carbon-nitrogen hydrolase"/>
    <property type="match status" value="1"/>
</dbReference>
<dbReference type="InterPro" id="IPR003010">
    <property type="entry name" value="C-N_Hydrolase"/>
</dbReference>
<feature type="binding site" evidence="7">
    <location>
        <position position="403"/>
    </location>
    <ligand>
        <name>deamido-NAD(+)</name>
        <dbReference type="ChEBI" id="CHEBI:58437"/>
        <note>ligand shared between two neighboring subunits</note>
    </ligand>
</feature>
<feature type="active site" description="For glutaminase activity" evidence="7">
    <location>
        <position position="114"/>
    </location>
</feature>
<reference evidence="12" key="1">
    <citation type="submission" date="2017-05" db="EMBL/GenBank/DDBJ databases">
        <title>Complete and WGS of Bordetella genogroups.</title>
        <authorList>
            <person name="Spilker T."/>
            <person name="Lipuma J."/>
        </authorList>
    </citation>
    <scope>NUCLEOTIDE SEQUENCE [LARGE SCALE GENOMIC DNA]</scope>
    <source>
        <strain evidence="12">AU16122</strain>
    </source>
</reference>
<feature type="binding site" evidence="7">
    <location>
        <position position="374"/>
    </location>
    <ligand>
        <name>deamido-NAD(+)</name>
        <dbReference type="ChEBI" id="CHEBI:58437"/>
        <note>ligand shared between two neighboring subunits</note>
    </ligand>
</feature>
<dbReference type="OrthoDB" id="8817375at2"/>
<dbReference type="Pfam" id="PF02540">
    <property type="entry name" value="NAD_synthase"/>
    <property type="match status" value="1"/>
</dbReference>
<dbReference type="GO" id="GO:0008795">
    <property type="term" value="F:NAD+ synthase activity"/>
    <property type="evidence" value="ECO:0007669"/>
    <property type="project" value="UniProtKB-UniRule"/>
</dbReference>
<dbReference type="InterPro" id="IPR036526">
    <property type="entry name" value="C-N_Hydrolase_sf"/>
</dbReference>
<dbReference type="NCBIfam" id="NF010588">
    <property type="entry name" value="PRK13981.1"/>
    <property type="match status" value="1"/>
</dbReference>
<comment type="caution">
    <text evidence="7">Lacks conserved residue(s) required for the propagation of feature annotation.</text>
</comment>
<dbReference type="GO" id="GO:0004359">
    <property type="term" value="F:glutaminase activity"/>
    <property type="evidence" value="ECO:0007669"/>
    <property type="project" value="InterPro"/>
</dbReference>
<comment type="pathway">
    <text evidence="1 7 8">Cofactor biosynthesis; NAD(+) biosynthesis; NAD(+) from deamido-NAD(+) (L-Gln route): step 1/1.</text>
</comment>
<keyword evidence="4 7" id="KW-0547">Nucleotide-binding</keyword>
<dbReference type="Gene3D" id="3.40.50.620">
    <property type="entry name" value="HUPs"/>
    <property type="match status" value="1"/>
</dbReference>
<dbReference type="InterPro" id="IPR003694">
    <property type="entry name" value="NAD_synthase"/>
</dbReference>
<keyword evidence="6 7" id="KW-0520">NAD</keyword>
<dbReference type="EC" id="6.3.5.1" evidence="7 8"/>
<dbReference type="EMBL" id="NEVM01000002">
    <property type="protein sequence ID" value="OZI34410.1"/>
    <property type="molecule type" value="Genomic_DNA"/>
</dbReference>
<evidence type="ECO:0000313" key="12">
    <source>
        <dbReference type="Proteomes" id="UP000216020"/>
    </source>
</evidence>
<feature type="active site" description="Proton acceptor; for glutaminase activity" evidence="7">
    <location>
        <position position="44"/>
    </location>
</feature>
<feature type="binding site" evidence="7">
    <location>
        <begin position="291"/>
        <end position="298"/>
    </location>
    <ligand>
        <name>ATP</name>
        <dbReference type="ChEBI" id="CHEBI:30616"/>
    </ligand>
</feature>
<name>A0A261SC85_9BORD</name>
<evidence type="ECO:0000256" key="6">
    <source>
        <dbReference type="ARBA" id="ARBA00023027"/>
    </source>
</evidence>
<dbReference type="GO" id="GO:0005524">
    <property type="term" value="F:ATP binding"/>
    <property type="evidence" value="ECO:0007669"/>
    <property type="project" value="UniProtKB-UniRule"/>
</dbReference>
<dbReference type="Proteomes" id="UP000216020">
    <property type="component" value="Unassembled WGS sequence"/>
</dbReference>
<accession>A0A261SC85</accession>
<comment type="catalytic activity">
    <reaction evidence="7 8">
        <text>deamido-NAD(+) + L-glutamine + ATP + H2O = L-glutamate + AMP + diphosphate + NAD(+) + H(+)</text>
        <dbReference type="Rhea" id="RHEA:24384"/>
        <dbReference type="ChEBI" id="CHEBI:15377"/>
        <dbReference type="ChEBI" id="CHEBI:15378"/>
        <dbReference type="ChEBI" id="CHEBI:29985"/>
        <dbReference type="ChEBI" id="CHEBI:30616"/>
        <dbReference type="ChEBI" id="CHEBI:33019"/>
        <dbReference type="ChEBI" id="CHEBI:57540"/>
        <dbReference type="ChEBI" id="CHEBI:58359"/>
        <dbReference type="ChEBI" id="CHEBI:58437"/>
        <dbReference type="ChEBI" id="CHEBI:456215"/>
        <dbReference type="EC" id="6.3.5.1"/>
    </reaction>
</comment>
<feature type="binding site" evidence="7">
    <location>
        <position position="182"/>
    </location>
    <ligand>
        <name>L-glutamine</name>
        <dbReference type="ChEBI" id="CHEBI:58359"/>
    </ligand>
</feature>
<keyword evidence="5 7" id="KW-0067">ATP-binding</keyword>
<dbReference type="Gene3D" id="3.60.110.10">
    <property type="entry name" value="Carbon-nitrogen hydrolase"/>
    <property type="match status" value="1"/>
</dbReference>
<dbReference type="AlphaFoldDB" id="A0A261SC85"/>
<protein>
    <recommendedName>
        <fullName evidence="7 8">Glutamine-dependent NAD(+) synthetase</fullName>
        <ecNumber evidence="7 8">6.3.5.1</ecNumber>
    </recommendedName>
    <alternativeName>
        <fullName evidence="7 8">NAD(+) synthase [glutamine-hydrolyzing]</fullName>
    </alternativeName>
</protein>
<feature type="binding site" evidence="7">
    <location>
        <position position="176"/>
    </location>
    <ligand>
        <name>L-glutamine</name>
        <dbReference type="ChEBI" id="CHEBI:58359"/>
    </ligand>
</feature>
<dbReference type="Pfam" id="PF00795">
    <property type="entry name" value="CN_hydrolase"/>
    <property type="match status" value="1"/>
</dbReference>
<keyword evidence="3 7" id="KW-0436">Ligase</keyword>
<dbReference type="SUPFAM" id="SSF52402">
    <property type="entry name" value="Adenine nucleotide alpha hydrolases-like"/>
    <property type="match status" value="1"/>
</dbReference>
<evidence type="ECO:0000313" key="11">
    <source>
        <dbReference type="EMBL" id="OZI34410.1"/>
    </source>
</evidence>